<feature type="region of interest" description="Disordered" evidence="1">
    <location>
        <begin position="151"/>
        <end position="178"/>
    </location>
</feature>
<dbReference type="AlphaFoldDB" id="A0A4Z2GYV3"/>
<evidence type="ECO:0000313" key="2">
    <source>
        <dbReference type="EMBL" id="TNN58706.1"/>
    </source>
</evidence>
<gene>
    <name evidence="2" type="ORF">EYF80_031120</name>
</gene>
<evidence type="ECO:0000313" key="3">
    <source>
        <dbReference type="Proteomes" id="UP000314294"/>
    </source>
</evidence>
<feature type="region of interest" description="Disordered" evidence="1">
    <location>
        <begin position="82"/>
        <end position="116"/>
    </location>
</feature>
<proteinExistence type="predicted"/>
<dbReference type="EMBL" id="SRLO01000373">
    <property type="protein sequence ID" value="TNN58706.1"/>
    <property type="molecule type" value="Genomic_DNA"/>
</dbReference>
<reference evidence="2 3" key="1">
    <citation type="submission" date="2019-03" db="EMBL/GenBank/DDBJ databases">
        <title>First draft genome of Liparis tanakae, snailfish: a comprehensive survey of snailfish specific genes.</title>
        <authorList>
            <person name="Kim W."/>
            <person name="Song I."/>
            <person name="Jeong J.-H."/>
            <person name="Kim D."/>
            <person name="Kim S."/>
            <person name="Ryu S."/>
            <person name="Song J.Y."/>
            <person name="Lee S.K."/>
        </authorList>
    </citation>
    <scope>NUCLEOTIDE SEQUENCE [LARGE SCALE GENOMIC DNA]</scope>
    <source>
        <tissue evidence="2">Muscle</tissue>
    </source>
</reference>
<protein>
    <submittedName>
        <fullName evidence="2">Uncharacterized protein</fullName>
    </submittedName>
</protein>
<feature type="compositionally biased region" description="Pro residues" evidence="1">
    <location>
        <begin position="161"/>
        <end position="178"/>
    </location>
</feature>
<accession>A0A4Z2GYV3</accession>
<dbReference type="Proteomes" id="UP000314294">
    <property type="component" value="Unassembled WGS sequence"/>
</dbReference>
<sequence length="217" mass="23481">MCCEALGKAVLYCGAESSGPCGAAWLSTIITGRSGCSSPGRATPSSRAAPTQLLVLVVRHDEDDVRPDVATFSLEAGLQTLAERHGEEQEEEESARHGLRPLNLTHSDVNPKQASGSAGTNYAMALLMPRPLLLSTSICLMDRGGLDRDHHLIPNSTPLESRPPPHPPLYSSSRPPPHPPLYSSCMEMKATLQPVVLVLWDKEMKATLQPVVLFLWD</sequence>
<comment type="caution">
    <text evidence="2">The sequence shown here is derived from an EMBL/GenBank/DDBJ whole genome shotgun (WGS) entry which is preliminary data.</text>
</comment>
<name>A0A4Z2GYV3_9TELE</name>
<keyword evidence="3" id="KW-1185">Reference proteome</keyword>
<evidence type="ECO:0000256" key="1">
    <source>
        <dbReference type="SAM" id="MobiDB-lite"/>
    </source>
</evidence>
<organism evidence="2 3">
    <name type="scientific">Liparis tanakae</name>
    <name type="common">Tanaka's snailfish</name>
    <dbReference type="NCBI Taxonomy" id="230148"/>
    <lineage>
        <taxon>Eukaryota</taxon>
        <taxon>Metazoa</taxon>
        <taxon>Chordata</taxon>
        <taxon>Craniata</taxon>
        <taxon>Vertebrata</taxon>
        <taxon>Euteleostomi</taxon>
        <taxon>Actinopterygii</taxon>
        <taxon>Neopterygii</taxon>
        <taxon>Teleostei</taxon>
        <taxon>Neoteleostei</taxon>
        <taxon>Acanthomorphata</taxon>
        <taxon>Eupercaria</taxon>
        <taxon>Perciformes</taxon>
        <taxon>Cottioidei</taxon>
        <taxon>Cottales</taxon>
        <taxon>Liparidae</taxon>
        <taxon>Liparis</taxon>
    </lineage>
</organism>
<feature type="compositionally biased region" description="Polar residues" evidence="1">
    <location>
        <begin position="104"/>
        <end position="116"/>
    </location>
</feature>